<gene>
    <name evidence="3" type="ORF">K8V15_00455</name>
</gene>
<feature type="compositionally biased region" description="Polar residues" evidence="1">
    <location>
        <begin position="43"/>
        <end position="52"/>
    </location>
</feature>
<feature type="chain" id="PRO_5037495282" evidence="2">
    <location>
        <begin position="28"/>
        <end position="202"/>
    </location>
</feature>
<evidence type="ECO:0000256" key="1">
    <source>
        <dbReference type="SAM" id="MobiDB-lite"/>
    </source>
</evidence>
<feature type="compositionally biased region" description="Low complexity" evidence="1">
    <location>
        <begin position="25"/>
        <end position="42"/>
    </location>
</feature>
<evidence type="ECO:0000313" key="3">
    <source>
        <dbReference type="EMBL" id="HJE50455.1"/>
    </source>
</evidence>
<reference evidence="3" key="2">
    <citation type="submission" date="2021-09" db="EMBL/GenBank/DDBJ databases">
        <authorList>
            <person name="Gilroy R."/>
        </authorList>
    </citation>
    <scope>NUCLEOTIDE SEQUENCE</scope>
    <source>
        <strain evidence="3">ChiGjej3B3-7470</strain>
    </source>
</reference>
<name>A0A921EMS1_9ACTN</name>
<keyword evidence="2" id="KW-0732">Signal</keyword>
<protein>
    <submittedName>
        <fullName evidence="3">Uncharacterized protein</fullName>
    </submittedName>
</protein>
<feature type="compositionally biased region" description="Basic and acidic residues" evidence="1">
    <location>
        <begin position="53"/>
        <end position="65"/>
    </location>
</feature>
<dbReference type="Proteomes" id="UP000712713">
    <property type="component" value="Unassembled WGS sequence"/>
</dbReference>
<evidence type="ECO:0000313" key="4">
    <source>
        <dbReference type="Proteomes" id="UP000712713"/>
    </source>
</evidence>
<proteinExistence type="predicted"/>
<reference evidence="3" key="1">
    <citation type="journal article" date="2021" name="PeerJ">
        <title>Extensive microbial diversity within the chicken gut microbiome revealed by metagenomics and culture.</title>
        <authorList>
            <person name="Gilroy R."/>
            <person name="Ravi A."/>
            <person name="Getino M."/>
            <person name="Pursley I."/>
            <person name="Horton D.L."/>
            <person name="Alikhan N.F."/>
            <person name="Baker D."/>
            <person name="Gharbi K."/>
            <person name="Hall N."/>
            <person name="Watson M."/>
            <person name="Adriaenssens E.M."/>
            <person name="Foster-Nyarko E."/>
            <person name="Jarju S."/>
            <person name="Secka A."/>
            <person name="Antonio M."/>
            <person name="Oren A."/>
            <person name="Chaudhuri R.R."/>
            <person name="La Ragione R."/>
            <person name="Hildebrand F."/>
            <person name="Pallen M.J."/>
        </authorList>
    </citation>
    <scope>NUCLEOTIDE SEQUENCE</scope>
    <source>
        <strain evidence="3">ChiGjej3B3-7470</strain>
    </source>
</reference>
<accession>A0A921EMS1</accession>
<organism evidence="3 4">
    <name type="scientific">Tessaracoccus flavescens</name>
    <dbReference type="NCBI Taxonomy" id="399497"/>
    <lineage>
        <taxon>Bacteria</taxon>
        <taxon>Bacillati</taxon>
        <taxon>Actinomycetota</taxon>
        <taxon>Actinomycetes</taxon>
        <taxon>Propionibacteriales</taxon>
        <taxon>Propionibacteriaceae</taxon>
        <taxon>Tessaracoccus</taxon>
    </lineage>
</organism>
<comment type="caution">
    <text evidence="3">The sequence shown here is derived from an EMBL/GenBank/DDBJ whole genome shotgun (WGS) entry which is preliminary data.</text>
</comment>
<evidence type="ECO:0000256" key="2">
    <source>
        <dbReference type="SAM" id="SignalP"/>
    </source>
</evidence>
<dbReference type="EMBL" id="DYZF01000012">
    <property type="protein sequence ID" value="HJE50455.1"/>
    <property type="molecule type" value="Genomic_DNA"/>
</dbReference>
<feature type="signal peptide" evidence="2">
    <location>
        <begin position="1"/>
        <end position="27"/>
    </location>
</feature>
<feature type="region of interest" description="Disordered" evidence="1">
    <location>
        <begin position="25"/>
        <end position="68"/>
    </location>
</feature>
<sequence length="202" mass="20753">MNKALTGISAAALAAGLGLGIGQLASADDPTPTPSPTATASAQVTDPANNSPKRNDDWGPRHDNRGVGTNLADLAEKLGVDTDDLAKAMDDAMETVRDGMERPNTPQDDETRAEHQAAVAKAVADELGLEENTVLAAMQELESERQATRAAAEKAVLDQAVDDGTLTQAEADAVQKAADEGIVTVRGQGMGGGHGFGNGRGR</sequence>
<dbReference type="AlphaFoldDB" id="A0A921EMS1"/>